<keyword evidence="5" id="KW-0460">Magnesium</keyword>
<sequence length="318" mass="36296">MEHKLVRVDTIIKDLIDEAFTQSMMRQYAHEFLQEKRTEAHSRIGLLAEYHYKMFGGVDEGIYSACAAVELFLLASDVIDDLQDQDNKDKRWMKLPMPLSLNVALGLLQLVPLAMKQCRSTMNEKYVCAALEMMNHQMVVAVNGQMADLENDIADIPAYMEMVEQKSASMFIMACMTGVILATGEWNATVAAYAKEMGLSSQLKNDMKDMHQLTIKNDFSKRKRTAPLLYLAEAVDENEYKWIKDYMNGYSDYLPEEKIGELHEACEKTGAFIASAVRMRVHYYQFQDLFKQNPVTAPYLEEFKAIFLGVEQAEAAPQ</sequence>
<evidence type="ECO:0000256" key="6">
    <source>
        <dbReference type="RuleBase" id="RU004466"/>
    </source>
</evidence>
<dbReference type="OrthoDB" id="1792811at2"/>
<comment type="similarity">
    <text evidence="2 6">Belongs to the FPP/GGPP synthase family.</text>
</comment>
<comment type="caution">
    <text evidence="7">The sequence shown here is derived from an EMBL/GenBank/DDBJ whole genome shotgun (WGS) entry which is preliminary data.</text>
</comment>
<dbReference type="InterPro" id="IPR033965">
    <property type="entry name" value="ComQ"/>
</dbReference>
<dbReference type="SUPFAM" id="SSF48576">
    <property type="entry name" value="Terpenoid synthases"/>
    <property type="match status" value="1"/>
</dbReference>
<evidence type="ECO:0000256" key="4">
    <source>
        <dbReference type="ARBA" id="ARBA00022723"/>
    </source>
</evidence>
<dbReference type="GO" id="GO:0008299">
    <property type="term" value="P:isoprenoid biosynthetic process"/>
    <property type="evidence" value="ECO:0007669"/>
    <property type="project" value="InterPro"/>
</dbReference>
<proteinExistence type="inferred from homology"/>
<evidence type="ECO:0000313" key="7">
    <source>
        <dbReference type="EMBL" id="TVX89591.1"/>
    </source>
</evidence>
<dbReference type="Pfam" id="PF00348">
    <property type="entry name" value="polyprenyl_synt"/>
    <property type="match status" value="1"/>
</dbReference>
<protein>
    <recommendedName>
        <fullName evidence="9">Polyprenyl synthetase</fullName>
    </recommendedName>
</protein>
<dbReference type="InterPro" id="IPR000092">
    <property type="entry name" value="Polyprenyl_synt"/>
</dbReference>
<evidence type="ECO:0008006" key="9">
    <source>
        <dbReference type="Google" id="ProtNLM"/>
    </source>
</evidence>
<accession>A0A559IPM9</accession>
<dbReference type="Proteomes" id="UP000318102">
    <property type="component" value="Unassembled WGS sequence"/>
</dbReference>
<evidence type="ECO:0000256" key="3">
    <source>
        <dbReference type="ARBA" id="ARBA00022679"/>
    </source>
</evidence>
<dbReference type="PANTHER" id="PTHR12001">
    <property type="entry name" value="GERANYLGERANYL PYROPHOSPHATE SYNTHASE"/>
    <property type="match status" value="1"/>
</dbReference>
<dbReference type="GO" id="GO:0046872">
    <property type="term" value="F:metal ion binding"/>
    <property type="evidence" value="ECO:0007669"/>
    <property type="project" value="UniProtKB-KW"/>
</dbReference>
<dbReference type="SFLD" id="SFLDS00005">
    <property type="entry name" value="Isoprenoid_Synthase_Type_I"/>
    <property type="match status" value="1"/>
</dbReference>
<comment type="cofactor">
    <cofactor evidence="1">
        <name>Mg(2+)</name>
        <dbReference type="ChEBI" id="CHEBI:18420"/>
    </cofactor>
</comment>
<dbReference type="PANTHER" id="PTHR12001:SF69">
    <property type="entry name" value="ALL TRANS-POLYPRENYL-DIPHOSPHATE SYNTHASE PDSS1"/>
    <property type="match status" value="1"/>
</dbReference>
<dbReference type="AlphaFoldDB" id="A0A559IPM9"/>
<keyword evidence="3 6" id="KW-0808">Transferase</keyword>
<evidence type="ECO:0000256" key="2">
    <source>
        <dbReference type="ARBA" id="ARBA00006706"/>
    </source>
</evidence>
<dbReference type="SFLD" id="SFLDG01211">
    <property type="entry name" value="Competence_Regulatory_Protein"/>
    <property type="match status" value="1"/>
</dbReference>
<dbReference type="RefSeq" id="WP_144992222.1">
    <property type="nucleotide sequence ID" value="NZ_VNJK01000002.1"/>
</dbReference>
<evidence type="ECO:0000313" key="8">
    <source>
        <dbReference type="Proteomes" id="UP000318102"/>
    </source>
</evidence>
<keyword evidence="4" id="KW-0479">Metal-binding</keyword>
<evidence type="ECO:0000256" key="5">
    <source>
        <dbReference type="ARBA" id="ARBA00022842"/>
    </source>
</evidence>
<dbReference type="Gene3D" id="1.10.600.10">
    <property type="entry name" value="Farnesyl Diphosphate Synthase"/>
    <property type="match status" value="1"/>
</dbReference>
<gene>
    <name evidence="7" type="ORF">FPZ44_17600</name>
</gene>
<reference evidence="7 8" key="1">
    <citation type="submission" date="2019-07" db="EMBL/GenBank/DDBJ databases">
        <authorList>
            <person name="Kim J."/>
        </authorList>
    </citation>
    <scope>NUCLEOTIDE SEQUENCE [LARGE SCALE GENOMIC DNA]</scope>
    <source>
        <strain evidence="7 8">N4</strain>
    </source>
</reference>
<name>A0A559IPM9_9BACL</name>
<keyword evidence="8" id="KW-1185">Reference proteome</keyword>
<dbReference type="EMBL" id="VNJK01000002">
    <property type="protein sequence ID" value="TVX89591.1"/>
    <property type="molecule type" value="Genomic_DNA"/>
</dbReference>
<organism evidence="7 8">
    <name type="scientific">Paenibacillus agilis</name>
    <dbReference type="NCBI Taxonomy" id="3020863"/>
    <lineage>
        <taxon>Bacteria</taxon>
        <taxon>Bacillati</taxon>
        <taxon>Bacillota</taxon>
        <taxon>Bacilli</taxon>
        <taxon>Bacillales</taxon>
        <taxon>Paenibacillaceae</taxon>
        <taxon>Paenibacillus</taxon>
    </lineage>
</organism>
<evidence type="ECO:0000256" key="1">
    <source>
        <dbReference type="ARBA" id="ARBA00001946"/>
    </source>
</evidence>
<dbReference type="GO" id="GO:0004659">
    <property type="term" value="F:prenyltransferase activity"/>
    <property type="evidence" value="ECO:0007669"/>
    <property type="project" value="InterPro"/>
</dbReference>
<dbReference type="InterPro" id="IPR008949">
    <property type="entry name" value="Isoprenoid_synthase_dom_sf"/>
</dbReference>
<dbReference type="CDD" id="cd00867">
    <property type="entry name" value="Trans_IPPS"/>
    <property type="match status" value="1"/>
</dbReference>